<reference evidence="2 3" key="1">
    <citation type="journal article" date="2016" name="Nat. Commun.">
        <title>Thousands of microbial genomes shed light on interconnected biogeochemical processes in an aquifer system.</title>
        <authorList>
            <person name="Anantharaman K."/>
            <person name="Brown C.T."/>
            <person name="Hug L.A."/>
            <person name="Sharon I."/>
            <person name="Castelle C.J."/>
            <person name="Probst A.J."/>
            <person name="Thomas B.C."/>
            <person name="Singh A."/>
            <person name="Wilkins M.J."/>
            <person name="Karaoz U."/>
            <person name="Brodie E.L."/>
            <person name="Williams K.H."/>
            <person name="Hubbard S.S."/>
            <person name="Banfield J.F."/>
        </authorList>
    </citation>
    <scope>NUCLEOTIDE SEQUENCE [LARGE SCALE GENOMIC DNA]</scope>
</reference>
<keyword evidence="1" id="KW-0472">Membrane</keyword>
<evidence type="ECO:0000256" key="1">
    <source>
        <dbReference type="SAM" id="Phobius"/>
    </source>
</evidence>
<name>A0A1G2TF71_9BACT</name>
<feature type="transmembrane region" description="Helical" evidence="1">
    <location>
        <begin position="70"/>
        <end position="89"/>
    </location>
</feature>
<gene>
    <name evidence="2" type="ORF">A3C70_02940</name>
</gene>
<feature type="transmembrane region" description="Helical" evidence="1">
    <location>
        <begin position="96"/>
        <end position="116"/>
    </location>
</feature>
<feature type="transmembrane region" description="Helical" evidence="1">
    <location>
        <begin position="31"/>
        <end position="50"/>
    </location>
</feature>
<proteinExistence type="predicted"/>
<feature type="transmembrane region" description="Helical" evidence="1">
    <location>
        <begin position="156"/>
        <end position="174"/>
    </location>
</feature>
<dbReference type="Proteomes" id="UP000178175">
    <property type="component" value="Unassembled WGS sequence"/>
</dbReference>
<keyword evidence="1" id="KW-1133">Transmembrane helix</keyword>
<feature type="transmembrane region" description="Helical" evidence="1">
    <location>
        <begin position="128"/>
        <end position="144"/>
    </location>
</feature>
<dbReference type="AlphaFoldDB" id="A0A1G2TF71"/>
<sequence length="377" mass="42236">MREWFIVALIIVVVAIIISSWLRGSDWIEEWWHVTLLVVFAAVAFFVWQAWQSAVPAVSATDAGDSTGSWWYLVSIIIATVCILAYRWLRGDEPPIWVTVIAICAPLFLWGCWLIQPEWYLEWRHSGYFLWTIIVVGVLGWLADNEEEVVARVARVGLLLLLLIVMGIGAYSKWPNTGIPLTATTTTTPTPGPPTRLPANMVLPIIAECESGGQQFEADGVTPKQNPTSTAIGKYQIMSSLHEEKAKGMGMDIRTLEGNEAYAKFLYETSGTLHWEADLESKACWEPKLLAFGYRATPTTLFTDFNLVVKPGEPGKLTIPVMWRWDWAGPIPKGWTTNAYMDTVGNRIQMFEVVSPATEVVLPVRLIKCATQQECAW</sequence>
<protein>
    <submittedName>
        <fullName evidence="2">Uncharacterized protein</fullName>
    </submittedName>
</protein>
<keyword evidence="1" id="KW-0812">Transmembrane</keyword>
<evidence type="ECO:0000313" key="2">
    <source>
        <dbReference type="EMBL" id="OHA95937.1"/>
    </source>
</evidence>
<organism evidence="2 3">
    <name type="scientific">Candidatus Zambryskibacteria bacterium RIFCSPHIGHO2_02_FULL_43_14</name>
    <dbReference type="NCBI Taxonomy" id="1802748"/>
    <lineage>
        <taxon>Bacteria</taxon>
        <taxon>Candidatus Zambryskiibacteriota</taxon>
    </lineage>
</organism>
<comment type="caution">
    <text evidence="2">The sequence shown here is derived from an EMBL/GenBank/DDBJ whole genome shotgun (WGS) entry which is preliminary data.</text>
</comment>
<accession>A0A1G2TF71</accession>
<dbReference type="EMBL" id="MHVR01000014">
    <property type="protein sequence ID" value="OHA95937.1"/>
    <property type="molecule type" value="Genomic_DNA"/>
</dbReference>
<feature type="transmembrane region" description="Helical" evidence="1">
    <location>
        <begin position="6"/>
        <end position="24"/>
    </location>
</feature>
<evidence type="ECO:0000313" key="3">
    <source>
        <dbReference type="Proteomes" id="UP000178175"/>
    </source>
</evidence>